<proteinExistence type="predicted"/>
<evidence type="ECO:0000313" key="1">
    <source>
        <dbReference type="EMBL" id="MBM6662893.1"/>
    </source>
</evidence>
<gene>
    <name evidence="1" type="ORF">H6B30_14275</name>
</gene>
<reference evidence="1 2" key="1">
    <citation type="journal article" date="2021" name="Sci. Rep.">
        <title>The distribution of antibiotic resistance genes in chicken gut microbiota commensals.</title>
        <authorList>
            <person name="Juricova H."/>
            <person name="Matiasovicova J."/>
            <person name="Kubasova T."/>
            <person name="Cejkova D."/>
            <person name="Rychlik I."/>
        </authorList>
    </citation>
    <scope>NUCLEOTIDE SEQUENCE [LARGE SCALE GENOMIC DNA]</scope>
    <source>
        <strain evidence="1 2">An819</strain>
    </source>
</reference>
<protein>
    <submittedName>
        <fullName evidence="1">DUF1566 domain-containing protein</fullName>
    </submittedName>
</protein>
<dbReference type="EMBL" id="JACJJL010000033">
    <property type="protein sequence ID" value="MBM6662893.1"/>
    <property type="molecule type" value="Genomic_DNA"/>
</dbReference>
<evidence type="ECO:0000313" key="2">
    <source>
        <dbReference type="Proteomes" id="UP000764045"/>
    </source>
</evidence>
<sequence>MTSIAILTVLALGLIGCDGHHDPLGTPTQAVHILCTGGEIMSYEKYAISDKKAIGVVFYVNHSEDISGIGYAVYLHDLPAEAFADSMGVAQGTSADLTAYDGNENTFALYDTQDVSSPMAMQVFDLWHYGQSAYVPSVAQMRLLYAAKGLINPFIAACGGDPLPDEADDCWYWTSTEVEGQETAKAWLYSIGSGAMQETPKIQAHRVRPIITINK</sequence>
<dbReference type="RefSeq" id="WP_205111758.1">
    <property type="nucleotide sequence ID" value="NZ_JACJJL010000033.1"/>
</dbReference>
<organism evidence="1 2">
    <name type="scientific">Marseilla massiliensis</name>
    <dbReference type="NCBI Taxonomy" id="1841864"/>
    <lineage>
        <taxon>Bacteria</taxon>
        <taxon>Pseudomonadati</taxon>
        <taxon>Bacteroidota</taxon>
        <taxon>Bacteroidia</taxon>
        <taxon>Bacteroidales</taxon>
        <taxon>Prevotellaceae</taxon>
        <taxon>Marseilla</taxon>
    </lineage>
</organism>
<dbReference type="AlphaFoldDB" id="A0A938WQ03"/>
<accession>A0A938WQ03</accession>
<dbReference type="Proteomes" id="UP000764045">
    <property type="component" value="Unassembled WGS sequence"/>
</dbReference>
<keyword evidence="2" id="KW-1185">Reference proteome</keyword>
<name>A0A938WQ03_9BACT</name>
<comment type="caution">
    <text evidence="1">The sequence shown here is derived from an EMBL/GenBank/DDBJ whole genome shotgun (WGS) entry which is preliminary data.</text>
</comment>